<dbReference type="EMBL" id="FR729477">
    <property type="protein sequence ID" value="CBY29305.1"/>
    <property type="molecule type" value="Genomic_DNA"/>
</dbReference>
<dbReference type="KEGG" id="yey:Y11_32251"/>
<evidence type="ECO:0000313" key="2">
    <source>
        <dbReference type="Proteomes" id="UP000008084"/>
    </source>
</evidence>
<dbReference type="Proteomes" id="UP000008084">
    <property type="component" value="Chromosome"/>
</dbReference>
<evidence type="ECO:0000313" key="1">
    <source>
        <dbReference type="EMBL" id="CBY29305.1"/>
    </source>
</evidence>
<gene>
    <name evidence="1" type="ordered locus">Y11_32251</name>
</gene>
<dbReference type="AlphaFoldDB" id="A0A0H3NXF3"/>
<accession>A0A0H3NXF3</accession>
<proteinExistence type="predicted"/>
<organism evidence="1 2">
    <name type="scientific">Yersinia enterocolitica subsp. palearctica serotype O:3 (strain DSM 13030 / CIP 106945 / Y11)</name>
    <dbReference type="NCBI Taxonomy" id="930944"/>
    <lineage>
        <taxon>Bacteria</taxon>
        <taxon>Pseudomonadati</taxon>
        <taxon>Pseudomonadota</taxon>
        <taxon>Gammaproteobacteria</taxon>
        <taxon>Enterobacterales</taxon>
        <taxon>Yersiniaceae</taxon>
        <taxon>Yersinia</taxon>
    </lineage>
</organism>
<sequence>MAASLVKIQPVNYHPISAQYQLKLVFENRIMLILPMF</sequence>
<protein>
    <submittedName>
        <fullName evidence="1">Uncharacterized protein</fullName>
    </submittedName>
</protein>
<name>A0A0H3NXF3_YERE1</name>
<reference evidence="1 2" key="1">
    <citation type="journal article" date="2011" name="J. Bacteriol.">
        <title>Complete genome sequence of Yersinia enterocolitica subsp. palearctica serogroup O:3.</title>
        <authorList>
            <person name="Batzilla J."/>
            <person name="Hoper D."/>
            <person name="Antonenka U."/>
            <person name="Heesemann J."/>
            <person name="Rakin A."/>
        </authorList>
    </citation>
    <scope>NUCLEOTIDE SEQUENCE [LARGE SCALE GENOMIC DNA]</scope>
    <source>
        <strain evidence="2">DSM 13030 / CIP 106945 / Y11</strain>
    </source>
</reference>
<dbReference type="HOGENOM" id="CLU_3350590_0_0_6"/>